<dbReference type="PROSITE" id="PS51462">
    <property type="entry name" value="NUDIX"/>
    <property type="match status" value="1"/>
</dbReference>
<keyword evidence="3 4" id="KW-0378">Hydrolase</keyword>
<accession>A0A6J4IFJ6</accession>
<evidence type="ECO:0000256" key="2">
    <source>
        <dbReference type="ARBA" id="ARBA00005582"/>
    </source>
</evidence>
<dbReference type="InterPro" id="IPR015797">
    <property type="entry name" value="NUDIX_hydrolase-like_dom_sf"/>
</dbReference>
<evidence type="ECO:0000313" key="6">
    <source>
        <dbReference type="EMBL" id="CAA9248833.1"/>
    </source>
</evidence>
<dbReference type="PANTHER" id="PTHR43046:SF14">
    <property type="entry name" value="MUTT_NUDIX FAMILY PROTEIN"/>
    <property type="match status" value="1"/>
</dbReference>
<evidence type="ECO:0000259" key="5">
    <source>
        <dbReference type="PROSITE" id="PS51462"/>
    </source>
</evidence>
<comment type="cofactor">
    <cofactor evidence="1">
        <name>Mg(2+)</name>
        <dbReference type="ChEBI" id="CHEBI:18420"/>
    </cofactor>
</comment>
<dbReference type="EMBL" id="CADCTF010000104">
    <property type="protein sequence ID" value="CAA9248833.1"/>
    <property type="molecule type" value="Genomic_DNA"/>
</dbReference>
<name>A0A6J4IFJ6_9ACTN</name>
<dbReference type="GO" id="GO:0016787">
    <property type="term" value="F:hydrolase activity"/>
    <property type="evidence" value="ECO:0007669"/>
    <property type="project" value="UniProtKB-KW"/>
</dbReference>
<proteinExistence type="inferred from homology"/>
<dbReference type="SUPFAM" id="SSF55811">
    <property type="entry name" value="Nudix"/>
    <property type="match status" value="1"/>
</dbReference>
<evidence type="ECO:0000256" key="1">
    <source>
        <dbReference type="ARBA" id="ARBA00001946"/>
    </source>
</evidence>
<organism evidence="6">
    <name type="scientific">uncultured Acidimicrobiales bacterium</name>
    <dbReference type="NCBI Taxonomy" id="310071"/>
    <lineage>
        <taxon>Bacteria</taxon>
        <taxon>Bacillati</taxon>
        <taxon>Actinomycetota</taxon>
        <taxon>Acidimicrobiia</taxon>
        <taxon>Acidimicrobiales</taxon>
        <taxon>environmental samples</taxon>
    </lineage>
</organism>
<dbReference type="PROSITE" id="PS00893">
    <property type="entry name" value="NUDIX_BOX"/>
    <property type="match status" value="1"/>
</dbReference>
<gene>
    <name evidence="6" type="ORF">AVDCRST_MAG50-2482</name>
</gene>
<dbReference type="PANTHER" id="PTHR43046">
    <property type="entry name" value="GDP-MANNOSE MANNOSYL HYDROLASE"/>
    <property type="match status" value="1"/>
</dbReference>
<evidence type="ECO:0000256" key="4">
    <source>
        <dbReference type="RuleBase" id="RU003476"/>
    </source>
</evidence>
<dbReference type="Pfam" id="PF00293">
    <property type="entry name" value="NUDIX"/>
    <property type="match status" value="1"/>
</dbReference>
<dbReference type="InterPro" id="IPR000086">
    <property type="entry name" value="NUDIX_hydrolase_dom"/>
</dbReference>
<dbReference type="InterPro" id="IPR020084">
    <property type="entry name" value="NUDIX_hydrolase_CS"/>
</dbReference>
<dbReference type="AlphaFoldDB" id="A0A6J4IFJ6"/>
<comment type="similarity">
    <text evidence="2 4">Belongs to the Nudix hydrolase family.</text>
</comment>
<dbReference type="PRINTS" id="PR00502">
    <property type="entry name" value="NUDIXFAMILY"/>
</dbReference>
<protein>
    <recommendedName>
        <fullName evidence="5">Nudix hydrolase domain-containing protein</fullName>
    </recommendedName>
</protein>
<dbReference type="InterPro" id="IPR020476">
    <property type="entry name" value="Nudix_hydrolase"/>
</dbReference>
<evidence type="ECO:0000256" key="3">
    <source>
        <dbReference type="ARBA" id="ARBA00022801"/>
    </source>
</evidence>
<feature type="domain" description="Nudix hydrolase" evidence="5">
    <location>
        <begin position="9"/>
        <end position="152"/>
    </location>
</feature>
<sequence>MASADPSGRVIVGCGSVIRNDDGYLLVQESKPVAGSRFNLPAGKPEVGETLVEAAVREAKEETGLDVEVDHLVGLYQCPLTSEGFGVVNFIFAARVVGGSITTTLEHPVVRYFSRPEIAGLAEQGRLRGLHIDLAIDDCERGQRLPLDTVRVLAASPLPS</sequence>
<reference evidence="6" key="1">
    <citation type="submission" date="2020-02" db="EMBL/GenBank/DDBJ databases">
        <authorList>
            <person name="Meier V. D."/>
        </authorList>
    </citation>
    <scope>NUCLEOTIDE SEQUENCE</scope>
    <source>
        <strain evidence="6">AVDCRST_MAG50</strain>
    </source>
</reference>
<dbReference type="Gene3D" id="3.90.79.10">
    <property type="entry name" value="Nucleoside Triphosphate Pyrophosphohydrolase"/>
    <property type="match status" value="1"/>
</dbReference>